<dbReference type="EMBL" id="CAKLPY010000001">
    <property type="protein sequence ID" value="CAH0995280.1"/>
    <property type="molecule type" value="Genomic_DNA"/>
</dbReference>
<dbReference type="Proteomes" id="UP000837932">
    <property type="component" value="Unassembled WGS sequence"/>
</dbReference>
<evidence type="ECO:0008006" key="4">
    <source>
        <dbReference type="Google" id="ProtNLM"/>
    </source>
</evidence>
<organism evidence="2 3">
    <name type="scientific">Emticicia aquatica</name>
    <dbReference type="NCBI Taxonomy" id="1681835"/>
    <lineage>
        <taxon>Bacteria</taxon>
        <taxon>Pseudomonadati</taxon>
        <taxon>Bacteroidota</taxon>
        <taxon>Cytophagia</taxon>
        <taxon>Cytophagales</taxon>
        <taxon>Leadbetterellaceae</taxon>
        <taxon>Emticicia</taxon>
    </lineage>
</organism>
<evidence type="ECO:0000256" key="1">
    <source>
        <dbReference type="SAM" id="SignalP"/>
    </source>
</evidence>
<reference evidence="2" key="1">
    <citation type="submission" date="2021-12" db="EMBL/GenBank/DDBJ databases">
        <authorList>
            <person name="Rodrigo-Torres L."/>
            <person name="Arahal R. D."/>
            <person name="Lucena T."/>
        </authorList>
    </citation>
    <scope>NUCLEOTIDE SEQUENCE</scope>
    <source>
        <strain evidence="2">CECT 8858</strain>
    </source>
</reference>
<feature type="signal peptide" evidence="1">
    <location>
        <begin position="1"/>
        <end position="20"/>
    </location>
</feature>
<dbReference type="RefSeq" id="WP_238805769.1">
    <property type="nucleotide sequence ID" value="NZ_CAKLPY010000001.1"/>
</dbReference>
<name>A0ABM9ANS9_9BACT</name>
<protein>
    <recommendedName>
        <fullName evidence="4">Lipoprotein</fullName>
    </recommendedName>
</protein>
<feature type="chain" id="PRO_5047003844" description="Lipoprotein" evidence="1">
    <location>
        <begin position="21"/>
        <end position="164"/>
    </location>
</feature>
<evidence type="ECO:0000313" key="3">
    <source>
        <dbReference type="Proteomes" id="UP000837932"/>
    </source>
</evidence>
<gene>
    <name evidence="2" type="ORF">EMA8858_01400</name>
</gene>
<evidence type="ECO:0000313" key="2">
    <source>
        <dbReference type="EMBL" id="CAH0995280.1"/>
    </source>
</evidence>
<sequence length="164" mass="18664">MKMQLMFTMILSTIFLTNCAKDNDAPNAEVSMNDYVVNYGTSFGMCVGPCRKEMEFSNNELIFTVYYTEGRGAIGGVPQIYKEPLTNTLVSNITQNINFDTFKKLDEVIGCPDCADGGKEWVEIIKGDVKHKVTFENGNSPKEIENLVKILREKRVYFEEKYIK</sequence>
<comment type="caution">
    <text evidence="2">The sequence shown here is derived from an EMBL/GenBank/DDBJ whole genome shotgun (WGS) entry which is preliminary data.</text>
</comment>
<keyword evidence="3" id="KW-1185">Reference proteome</keyword>
<accession>A0ABM9ANS9</accession>
<proteinExistence type="predicted"/>
<keyword evidence="1" id="KW-0732">Signal</keyword>